<evidence type="ECO:0000259" key="1">
    <source>
        <dbReference type="Pfam" id="PF01167"/>
    </source>
</evidence>
<accession>A0AAP0P966</accession>
<protein>
    <recommendedName>
        <fullName evidence="1">Tubby C-terminal domain-containing protein</fullName>
    </recommendedName>
</protein>
<dbReference type="Proteomes" id="UP001419268">
    <property type="component" value="Unassembled WGS sequence"/>
</dbReference>
<sequence length="66" mass="7263">MRRIVEGDPESDRDVVEATMQSLPALTDDGKFLLSARKCRRTTCTDYIISLDADVADSSDARGTLN</sequence>
<name>A0AAP0P966_9MAGN</name>
<dbReference type="EMBL" id="JBBNAG010000005">
    <property type="protein sequence ID" value="KAK9132580.1"/>
    <property type="molecule type" value="Genomic_DNA"/>
</dbReference>
<dbReference type="Gene3D" id="3.20.90.10">
    <property type="entry name" value="Tubby Protein, Chain A"/>
    <property type="match status" value="1"/>
</dbReference>
<dbReference type="InterPro" id="IPR025659">
    <property type="entry name" value="Tubby-like_C"/>
</dbReference>
<proteinExistence type="predicted"/>
<feature type="domain" description="Tubby C-terminal" evidence="1">
    <location>
        <begin position="27"/>
        <end position="56"/>
    </location>
</feature>
<dbReference type="InterPro" id="IPR000007">
    <property type="entry name" value="Tubby_C"/>
</dbReference>
<comment type="caution">
    <text evidence="2">The sequence shown here is derived from an EMBL/GenBank/DDBJ whole genome shotgun (WGS) entry which is preliminary data.</text>
</comment>
<evidence type="ECO:0000313" key="3">
    <source>
        <dbReference type="Proteomes" id="UP001419268"/>
    </source>
</evidence>
<evidence type="ECO:0000313" key="2">
    <source>
        <dbReference type="EMBL" id="KAK9132580.1"/>
    </source>
</evidence>
<keyword evidence="3" id="KW-1185">Reference proteome</keyword>
<organism evidence="2 3">
    <name type="scientific">Stephania cephalantha</name>
    <dbReference type="NCBI Taxonomy" id="152367"/>
    <lineage>
        <taxon>Eukaryota</taxon>
        <taxon>Viridiplantae</taxon>
        <taxon>Streptophyta</taxon>
        <taxon>Embryophyta</taxon>
        <taxon>Tracheophyta</taxon>
        <taxon>Spermatophyta</taxon>
        <taxon>Magnoliopsida</taxon>
        <taxon>Ranunculales</taxon>
        <taxon>Menispermaceae</taxon>
        <taxon>Menispermoideae</taxon>
        <taxon>Cissampelideae</taxon>
        <taxon>Stephania</taxon>
    </lineage>
</organism>
<dbReference type="AlphaFoldDB" id="A0AAP0P966"/>
<reference evidence="2 3" key="1">
    <citation type="submission" date="2024-01" db="EMBL/GenBank/DDBJ databases">
        <title>Genome assemblies of Stephania.</title>
        <authorList>
            <person name="Yang L."/>
        </authorList>
    </citation>
    <scope>NUCLEOTIDE SEQUENCE [LARGE SCALE GENOMIC DNA]</scope>
    <source>
        <strain evidence="2">JXDWG</strain>
        <tissue evidence="2">Leaf</tissue>
    </source>
</reference>
<dbReference type="Pfam" id="PF01167">
    <property type="entry name" value="Tub"/>
    <property type="match status" value="1"/>
</dbReference>
<gene>
    <name evidence="2" type="ORF">Scep_012108</name>
</gene>